<dbReference type="CDD" id="cd12492">
    <property type="entry name" value="RRM2_RBM46"/>
    <property type="match status" value="1"/>
</dbReference>
<organism evidence="13 14">
    <name type="scientific">Galbula dea</name>
    <dbReference type="NCBI Taxonomy" id="1109041"/>
    <lineage>
        <taxon>Eukaryota</taxon>
        <taxon>Metazoa</taxon>
        <taxon>Chordata</taxon>
        <taxon>Craniata</taxon>
        <taxon>Vertebrata</taxon>
        <taxon>Euteleostomi</taxon>
        <taxon>Archelosauria</taxon>
        <taxon>Archosauria</taxon>
        <taxon>Dinosauria</taxon>
        <taxon>Saurischia</taxon>
        <taxon>Theropoda</taxon>
        <taxon>Coelurosauria</taxon>
        <taxon>Aves</taxon>
        <taxon>Neognathae</taxon>
        <taxon>Neoaves</taxon>
        <taxon>Telluraves</taxon>
        <taxon>Coraciimorphae</taxon>
        <taxon>Piciformes</taxon>
        <taxon>Galbulidae</taxon>
        <taxon>Galbula</taxon>
    </lineage>
</organism>
<keyword evidence="4" id="KW-0677">Repeat</keyword>
<sequence>MHQENKAAANGYGKIRSGTQNEAALLALMEKTGYTMVQENGQRKFGGPPPGWEGPPPPRGCEVFVGKIPRDMYEDELVPVFERAGKIYAFRLMMEFSAIKILNNYEIRPGKFIGVCVSLDNCRLFIGAIPKEKKKEEILSEMKKVTEGVVDVIVYPSATDKTKNRGFAFVEYESHRAAAMARRRLIPGTLQLWGQTIQVDWADPEKEVDEETMQRVKVLYVRNLMMSTTEDTIKAEFNKFKPGAVERVKKLRDYAFVHFFHREDAVAAMAVMNGKCIDGSSIEVALAKPVNKESIWKQHFNGQISPGPDNLLGFPNREDGYQKFLGKAASFPVHLNGQHNPSPSAVEKCTYPFFPGIKLTPISMYSLKSTHFSSAAMHLDYFCHKNNWTPPEYYLYSTTNQDGKILLVYKVLIPSIANGSQSYFMPDKLCTTVEGAKELAAQFTLLHL</sequence>
<dbReference type="Pfam" id="PF14709">
    <property type="entry name" value="DND1_DSRM"/>
    <property type="match status" value="1"/>
</dbReference>
<gene>
    <name evidence="13" type="primary">Rbm46</name>
    <name evidence="13" type="ORF">GALDEA_R06237</name>
</gene>
<dbReference type="InterPro" id="IPR035979">
    <property type="entry name" value="RBD_domain_sf"/>
</dbReference>
<dbReference type="Gene3D" id="3.30.70.330">
    <property type="match status" value="3"/>
</dbReference>
<evidence type="ECO:0000256" key="5">
    <source>
        <dbReference type="ARBA" id="ARBA00022782"/>
    </source>
</evidence>
<dbReference type="GO" id="GO:0005737">
    <property type="term" value="C:cytoplasm"/>
    <property type="evidence" value="ECO:0007669"/>
    <property type="project" value="UniProtKB-SubCell"/>
</dbReference>
<keyword evidence="6" id="KW-0744">Spermatogenesis</keyword>
<evidence type="ECO:0000256" key="7">
    <source>
        <dbReference type="ARBA" id="ARBA00022884"/>
    </source>
</evidence>
<feature type="domain" description="RRM" evidence="12">
    <location>
        <begin position="122"/>
        <end position="204"/>
    </location>
</feature>
<dbReference type="GO" id="GO:0048477">
    <property type="term" value="P:oogenesis"/>
    <property type="evidence" value="ECO:0007669"/>
    <property type="project" value="UniProtKB-KW"/>
</dbReference>
<feature type="domain" description="RRM" evidence="12">
    <location>
        <begin position="217"/>
        <end position="289"/>
    </location>
</feature>
<comment type="caution">
    <text evidence="13">The sequence shown here is derived from an EMBL/GenBank/DDBJ whole genome shotgun (WGS) entry which is preliminary data.</text>
</comment>
<name>A0A7K9SXU1_9PICI</name>
<dbReference type="PANTHER" id="PTHR21245">
    <property type="entry name" value="HETEROGENEOUS NUCLEAR RIBONUCLEOPROTEIN"/>
    <property type="match status" value="1"/>
</dbReference>
<feature type="non-terminal residue" evidence="13">
    <location>
        <position position="448"/>
    </location>
</feature>
<comment type="subcellular location">
    <subcellularLocation>
        <location evidence="1">Cytoplasm</location>
    </subcellularLocation>
</comment>
<dbReference type="InterPro" id="IPR006535">
    <property type="entry name" value="HnRNP_R/Q_splicing_fac"/>
</dbReference>
<dbReference type="EMBL" id="VWZX01005094">
    <property type="protein sequence ID" value="NXI40708.1"/>
    <property type="molecule type" value="Genomic_DNA"/>
</dbReference>
<dbReference type="SUPFAM" id="SSF54928">
    <property type="entry name" value="RNA-binding domain, RBD"/>
    <property type="match status" value="3"/>
</dbReference>
<evidence type="ECO:0000256" key="6">
    <source>
        <dbReference type="ARBA" id="ARBA00022871"/>
    </source>
</evidence>
<keyword evidence="7 11" id="KW-0694">RNA-binding</keyword>
<keyword evidence="5" id="KW-0221">Differentiation</keyword>
<evidence type="ECO:0000259" key="12">
    <source>
        <dbReference type="PROSITE" id="PS50102"/>
    </source>
</evidence>
<keyword evidence="9" id="KW-0469">Meiosis</keyword>
<accession>A0A7K9SXU1</accession>
<proteinExistence type="predicted"/>
<dbReference type="OrthoDB" id="3800936at2759"/>
<dbReference type="FunFam" id="3.30.70.330:FF:000022">
    <property type="entry name" value="APOBEC1 complementation factor isoform X1"/>
    <property type="match status" value="1"/>
</dbReference>
<dbReference type="FunFam" id="3.30.70.330:FF:000168">
    <property type="entry name" value="RNA binding motif protein 46"/>
    <property type="match status" value="1"/>
</dbReference>
<reference evidence="13 14" key="1">
    <citation type="submission" date="2019-09" db="EMBL/GenBank/DDBJ databases">
        <title>Bird 10,000 Genomes (B10K) Project - Family phase.</title>
        <authorList>
            <person name="Zhang G."/>
        </authorList>
    </citation>
    <scope>NUCLEOTIDE SEQUENCE [LARGE SCALE GENOMIC DNA]</scope>
    <source>
        <strain evidence="13">B10K-DU-001-62</strain>
        <tissue evidence="13">Muscle</tissue>
    </source>
</reference>
<evidence type="ECO:0000256" key="8">
    <source>
        <dbReference type="ARBA" id="ARBA00022943"/>
    </source>
</evidence>
<dbReference type="InterPro" id="IPR000504">
    <property type="entry name" value="RRM_dom"/>
</dbReference>
<evidence type="ECO:0000256" key="9">
    <source>
        <dbReference type="ARBA" id="ARBA00023254"/>
    </source>
</evidence>
<dbReference type="AlphaFoldDB" id="A0A7K9SXU1"/>
<dbReference type="Pfam" id="PF00076">
    <property type="entry name" value="RRM_1"/>
    <property type="match status" value="2"/>
</dbReference>
<dbReference type="PROSITE" id="PS50102">
    <property type="entry name" value="RRM"/>
    <property type="match status" value="2"/>
</dbReference>
<dbReference type="NCBIfam" id="TIGR01648">
    <property type="entry name" value="hnRNP-R-Q"/>
    <property type="match status" value="1"/>
</dbReference>
<evidence type="ECO:0000256" key="3">
    <source>
        <dbReference type="ARBA" id="ARBA00022490"/>
    </source>
</evidence>
<evidence type="ECO:0000313" key="13">
    <source>
        <dbReference type="EMBL" id="NXI40708.1"/>
    </source>
</evidence>
<keyword evidence="14" id="KW-1185">Reference proteome</keyword>
<evidence type="ECO:0000256" key="10">
    <source>
        <dbReference type="ARBA" id="ARBA00030581"/>
    </source>
</evidence>
<keyword evidence="8" id="KW-0896">Oogenesis</keyword>
<evidence type="ECO:0000256" key="11">
    <source>
        <dbReference type="PROSITE-ProRule" id="PRU00176"/>
    </source>
</evidence>
<dbReference type="GO" id="GO:0051321">
    <property type="term" value="P:meiotic cell cycle"/>
    <property type="evidence" value="ECO:0007669"/>
    <property type="project" value="UniProtKB-KW"/>
</dbReference>
<dbReference type="InterPro" id="IPR044462">
    <property type="entry name" value="RBM46_DSR"/>
</dbReference>
<evidence type="ECO:0000256" key="2">
    <source>
        <dbReference type="ARBA" id="ARBA00021018"/>
    </source>
</evidence>
<protein>
    <recommendedName>
        <fullName evidence="2">Probable RNA-binding protein 46</fullName>
    </recommendedName>
    <alternativeName>
        <fullName evidence="10">RNA-binding motif protein 46</fullName>
    </alternativeName>
</protein>
<evidence type="ECO:0000256" key="1">
    <source>
        <dbReference type="ARBA" id="ARBA00004496"/>
    </source>
</evidence>
<dbReference type="CDD" id="cd19901">
    <property type="entry name" value="DSRM_RBM46"/>
    <property type="match status" value="1"/>
</dbReference>
<evidence type="ECO:0000256" key="4">
    <source>
        <dbReference type="ARBA" id="ARBA00022737"/>
    </source>
</evidence>
<dbReference type="GO" id="GO:0007283">
    <property type="term" value="P:spermatogenesis"/>
    <property type="evidence" value="ECO:0007669"/>
    <property type="project" value="UniProtKB-KW"/>
</dbReference>
<dbReference type="GO" id="GO:0003723">
    <property type="term" value="F:RNA binding"/>
    <property type="evidence" value="ECO:0007669"/>
    <property type="project" value="UniProtKB-UniRule"/>
</dbReference>
<keyword evidence="3" id="KW-0963">Cytoplasm</keyword>
<dbReference type="InterPro" id="IPR012677">
    <property type="entry name" value="Nucleotide-bd_a/b_plait_sf"/>
</dbReference>
<dbReference type="InterPro" id="IPR034435">
    <property type="entry name" value="RBM46_RRM2"/>
</dbReference>
<dbReference type="SMART" id="SM00360">
    <property type="entry name" value="RRM"/>
    <property type="match status" value="3"/>
</dbReference>
<dbReference type="Proteomes" id="UP000566440">
    <property type="component" value="Unassembled WGS sequence"/>
</dbReference>
<feature type="non-terminal residue" evidence="13">
    <location>
        <position position="1"/>
    </location>
</feature>
<evidence type="ECO:0000313" key="14">
    <source>
        <dbReference type="Proteomes" id="UP000566440"/>
    </source>
</evidence>